<dbReference type="InterPro" id="IPR011712">
    <property type="entry name" value="Sig_transdc_His_kin_sub3_dim/P"/>
</dbReference>
<gene>
    <name evidence="6" type="ORF">KDK_50120</name>
</gene>
<feature type="domain" description="Signal transduction histidine kinase subgroup 3 dimerisation and phosphoacceptor" evidence="5">
    <location>
        <begin position="37"/>
        <end position="106"/>
    </location>
</feature>
<dbReference type="Gene3D" id="1.20.5.1930">
    <property type="match status" value="1"/>
</dbReference>
<dbReference type="InterPro" id="IPR050482">
    <property type="entry name" value="Sensor_HK_TwoCompSys"/>
</dbReference>
<organism evidence="6 7">
    <name type="scientific">Dictyobacter kobayashii</name>
    <dbReference type="NCBI Taxonomy" id="2014872"/>
    <lineage>
        <taxon>Bacteria</taxon>
        <taxon>Bacillati</taxon>
        <taxon>Chloroflexota</taxon>
        <taxon>Ktedonobacteria</taxon>
        <taxon>Ktedonobacterales</taxon>
        <taxon>Dictyobacteraceae</taxon>
        <taxon>Dictyobacter</taxon>
    </lineage>
</organism>
<keyword evidence="2" id="KW-0418">Kinase</keyword>
<dbReference type="PANTHER" id="PTHR24421">
    <property type="entry name" value="NITRATE/NITRITE SENSOR PROTEIN NARX-RELATED"/>
    <property type="match status" value="1"/>
</dbReference>
<feature type="coiled-coil region" evidence="4">
    <location>
        <begin position="73"/>
        <end position="100"/>
    </location>
</feature>
<dbReference type="AlphaFoldDB" id="A0A402AQ40"/>
<dbReference type="GO" id="GO:0046983">
    <property type="term" value="F:protein dimerization activity"/>
    <property type="evidence" value="ECO:0007669"/>
    <property type="project" value="InterPro"/>
</dbReference>
<dbReference type="GO" id="GO:0000155">
    <property type="term" value="F:phosphorelay sensor kinase activity"/>
    <property type="evidence" value="ECO:0007669"/>
    <property type="project" value="InterPro"/>
</dbReference>
<keyword evidence="1" id="KW-0808">Transferase</keyword>
<evidence type="ECO:0000256" key="2">
    <source>
        <dbReference type="ARBA" id="ARBA00022777"/>
    </source>
</evidence>
<keyword evidence="7" id="KW-1185">Reference proteome</keyword>
<reference evidence="7" key="1">
    <citation type="submission" date="2018-12" db="EMBL/GenBank/DDBJ databases">
        <title>Tengunoibacter tsumagoiensis gen. nov., sp. nov., Dictyobacter kobayashii sp. nov., D. alpinus sp. nov., and D. joshuensis sp. nov. and description of Dictyobacteraceae fam. nov. within the order Ktedonobacterales isolated from Tengu-no-mugimeshi.</title>
        <authorList>
            <person name="Wang C.M."/>
            <person name="Zheng Y."/>
            <person name="Sakai Y."/>
            <person name="Toyoda A."/>
            <person name="Minakuchi Y."/>
            <person name="Abe K."/>
            <person name="Yokota A."/>
            <person name="Yabe S."/>
        </authorList>
    </citation>
    <scope>NUCLEOTIDE SEQUENCE [LARGE SCALE GENOMIC DNA]</scope>
    <source>
        <strain evidence="7">Uno11</strain>
    </source>
</reference>
<evidence type="ECO:0000256" key="4">
    <source>
        <dbReference type="SAM" id="Coils"/>
    </source>
</evidence>
<sequence>MQALSQRIEQLAEQARLGNEYRARLRQQASEEATQEERNRIARDLHDSIKQQIFSMSISAAAARAHARAGHLAPEAMEAIEDIQQTAREAQVEMQALLQQLRPVALEHTTLREALRMQAEALGYRTGHRFTLRSVSYRAPTCCRAQCKKLYFAWYRRRWPISRATPGPTRSG</sequence>
<evidence type="ECO:0000256" key="1">
    <source>
        <dbReference type="ARBA" id="ARBA00022679"/>
    </source>
</evidence>
<evidence type="ECO:0000256" key="3">
    <source>
        <dbReference type="ARBA" id="ARBA00023012"/>
    </source>
</evidence>
<dbReference type="Proteomes" id="UP000287188">
    <property type="component" value="Unassembled WGS sequence"/>
</dbReference>
<dbReference type="GO" id="GO:0016020">
    <property type="term" value="C:membrane"/>
    <property type="evidence" value="ECO:0007669"/>
    <property type="project" value="InterPro"/>
</dbReference>
<evidence type="ECO:0000313" key="7">
    <source>
        <dbReference type="Proteomes" id="UP000287188"/>
    </source>
</evidence>
<proteinExistence type="predicted"/>
<dbReference type="Pfam" id="PF07730">
    <property type="entry name" value="HisKA_3"/>
    <property type="match status" value="1"/>
</dbReference>
<dbReference type="EMBL" id="BIFS01000001">
    <property type="protein sequence ID" value="GCE21212.1"/>
    <property type="molecule type" value="Genomic_DNA"/>
</dbReference>
<protein>
    <recommendedName>
        <fullName evidence="5">Signal transduction histidine kinase subgroup 3 dimerisation and phosphoacceptor domain-containing protein</fullName>
    </recommendedName>
</protein>
<name>A0A402AQ40_9CHLR</name>
<dbReference type="PANTHER" id="PTHR24421:SF61">
    <property type="entry name" value="OXYGEN SENSOR HISTIDINE KINASE NREB"/>
    <property type="match status" value="1"/>
</dbReference>
<evidence type="ECO:0000313" key="6">
    <source>
        <dbReference type="EMBL" id="GCE21212.1"/>
    </source>
</evidence>
<keyword evidence="4" id="KW-0175">Coiled coil</keyword>
<keyword evidence="3" id="KW-0902">Two-component regulatory system</keyword>
<evidence type="ECO:0000259" key="5">
    <source>
        <dbReference type="Pfam" id="PF07730"/>
    </source>
</evidence>
<comment type="caution">
    <text evidence="6">The sequence shown here is derived from an EMBL/GenBank/DDBJ whole genome shotgun (WGS) entry which is preliminary data.</text>
</comment>
<accession>A0A402AQ40</accession>